<gene>
    <name evidence="5" type="ORF">HAINFHK1212_0001</name>
</gene>
<keyword evidence="1 5" id="KW-0032">Aminotransferase</keyword>
<reference evidence="5" key="1">
    <citation type="journal article" date="2010" name="Genomics">
        <title>Tracing phylogenomic events leading to diversity of Haemophilus influenzae and the emergence of Brazilian Purpuric Fever (BPF)-associated clones.</title>
        <authorList>
            <person name="Papazisi L."/>
            <person name="Ratnayake S."/>
            <person name="Remortel B.G."/>
            <person name="Bock G.R."/>
            <person name="Liang W."/>
            <person name="Saeed A.I."/>
            <person name="Liu J."/>
            <person name="Fleischmann R.D."/>
            <person name="Kilian M."/>
            <person name="Peterson S.N."/>
        </authorList>
    </citation>
    <scope>NUCLEOTIDE SEQUENCE [LARGE SCALE GENOMIC DNA]</scope>
    <source>
        <strain evidence="5">HK1212</strain>
    </source>
</reference>
<dbReference type="InterPro" id="IPR015422">
    <property type="entry name" value="PyrdxlP-dep_Trfase_small"/>
</dbReference>
<evidence type="ECO:0000256" key="3">
    <source>
        <dbReference type="ARBA" id="ARBA00022898"/>
    </source>
</evidence>
<evidence type="ECO:0000313" key="5">
    <source>
        <dbReference type="EMBL" id="EFA29011.1"/>
    </source>
</evidence>
<evidence type="ECO:0000259" key="4">
    <source>
        <dbReference type="Pfam" id="PF11898"/>
    </source>
</evidence>
<evidence type="ECO:0000256" key="1">
    <source>
        <dbReference type="ARBA" id="ARBA00022576"/>
    </source>
</evidence>
<dbReference type="PANTHER" id="PTHR43643:SF3">
    <property type="entry name" value="HISTIDINOL-PHOSPHATE AMINOTRANSFERASE"/>
    <property type="match status" value="1"/>
</dbReference>
<keyword evidence="3" id="KW-0663">Pyridoxal phosphate</keyword>
<keyword evidence="5" id="KW-0547">Nucleotide-binding</keyword>
<dbReference type="InterPro" id="IPR015421">
    <property type="entry name" value="PyrdxlP-dep_Trfase_major"/>
</dbReference>
<dbReference type="CDD" id="cd00609">
    <property type="entry name" value="AAT_like"/>
    <property type="match status" value="1"/>
</dbReference>
<dbReference type="SUPFAM" id="SSF53383">
    <property type="entry name" value="PLP-dependent transferases"/>
    <property type="match status" value="1"/>
</dbReference>
<dbReference type="InterPro" id="IPR050106">
    <property type="entry name" value="HistidinolP_aminotransfase"/>
</dbReference>
<dbReference type="PANTHER" id="PTHR43643">
    <property type="entry name" value="HISTIDINOL-PHOSPHATE AMINOTRANSFERASE 2"/>
    <property type="match status" value="1"/>
</dbReference>
<accession>A0A7G2K0E6</accession>
<name>A0A7G2K0E6_HAEIF</name>
<dbReference type="InterPro" id="IPR024590">
    <property type="entry name" value="HrpA_C"/>
</dbReference>
<dbReference type="InterPro" id="IPR004838">
    <property type="entry name" value="NHTrfase_class1_PyrdxlP-BS"/>
</dbReference>
<keyword evidence="5" id="KW-0067">ATP-binding</keyword>
<dbReference type="GO" id="GO:0008483">
    <property type="term" value="F:transaminase activity"/>
    <property type="evidence" value="ECO:0007669"/>
    <property type="project" value="UniProtKB-KW"/>
</dbReference>
<feature type="domain" description="RNA helicase HrpA C-terminal" evidence="4">
    <location>
        <begin position="2"/>
        <end position="164"/>
    </location>
</feature>
<dbReference type="InterPro" id="IPR015424">
    <property type="entry name" value="PyrdxlP-dep_Trfase"/>
</dbReference>
<dbReference type="AlphaFoldDB" id="A0A7G2K0E6"/>
<dbReference type="Gene3D" id="3.90.1150.10">
    <property type="entry name" value="Aspartate Aminotransferase, domain 1"/>
    <property type="match status" value="1"/>
</dbReference>
<dbReference type="EC" id="2.6.1.9" evidence="5"/>
<evidence type="ECO:0000256" key="2">
    <source>
        <dbReference type="ARBA" id="ARBA00022679"/>
    </source>
</evidence>
<dbReference type="GO" id="GO:0004386">
    <property type="term" value="F:helicase activity"/>
    <property type="evidence" value="ECO:0007669"/>
    <property type="project" value="UniProtKB-KW"/>
</dbReference>
<dbReference type="EMBL" id="ABFC01000388">
    <property type="protein sequence ID" value="EFA29011.1"/>
    <property type="molecule type" value="Genomic_DNA"/>
</dbReference>
<protein>
    <submittedName>
        <fullName evidence="5">HrpA-like ATP-dependent helicase</fullName>
        <ecNumber evidence="5">2.6.1.9</ecNumber>
    </submittedName>
</protein>
<dbReference type="PROSITE" id="PS00105">
    <property type="entry name" value="AA_TRANSFER_CLASS_1"/>
    <property type="match status" value="1"/>
</dbReference>
<dbReference type="Pfam" id="PF11898">
    <property type="entry name" value="DUF3418"/>
    <property type="match status" value="1"/>
</dbReference>
<organism evidence="5">
    <name type="scientific">Haemophilus influenzae HK1212</name>
    <dbReference type="NCBI Taxonomy" id="456482"/>
    <lineage>
        <taxon>Bacteria</taxon>
        <taxon>Pseudomonadati</taxon>
        <taxon>Pseudomonadota</taxon>
        <taxon>Gammaproteobacteria</taxon>
        <taxon>Pasteurellales</taxon>
        <taxon>Pasteurellaceae</taxon>
        <taxon>Haemophilus</taxon>
    </lineage>
</organism>
<keyword evidence="2 5" id="KW-0808">Transferase</keyword>
<keyword evidence="5" id="KW-0378">Hydrolase</keyword>
<dbReference type="Gene3D" id="3.40.640.10">
    <property type="entry name" value="Type I PLP-dependent aspartate aminotransferase-like (Major domain)"/>
    <property type="match status" value="1"/>
</dbReference>
<keyword evidence="5" id="KW-0347">Helicase</keyword>
<proteinExistence type="predicted"/>
<comment type="caution">
    <text evidence="5">The sequence shown here is derived from an EMBL/GenBank/DDBJ whole genome shotgun (WGS) entry which is preliminary data.</text>
</comment>
<dbReference type="GO" id="GO:0030170">
    <property type="term" value="F:pyridoxal phosphate binding"/>
    <property type="evidence" value="ECO:0007669"/>
    <property type="project" value="InterPro"/>
</dbReference>
<sequence>LGLYFTPFGRVLDLIDDCIACAVDKLIADFGGFVWDEAGFEKLRDFVRENLNEVTVDIAQKVEQILTLTYQLNQRLKGKMDFTMAFALSDIKSQLAGLVYQGFVQKSGYDRLPDLQRYLQAVDKRIDKLAQDVNRDRAAMLRIEQVQQAYQQLLAKLPKSKPISDEIISRSLSKAYGLAGLRIGYAVSNPEIADLLNRVRQPFNCNSLALTAAVAVMNDDKFVEKVAENNRIEMRRYEDFCQKNQLDYIPSKGNFITIDFKQPAAPIYDALLREGVIVRPIAGYGMPNHLRISIGLPEENDKFFTALSKVLKFA</sequence>
<feature type="non-terminal residue" evidence="5">
    <location>
        <position position="1"/>
    </location>
</feature>